<comment type="caution">
    <text evidence="1">The sequence shown here is derived from an EMBL/GenBank/DDBJ whole genome shotgun (WGS) entry which is preliminary data.</text>
</comment>
<proteinExistence type="predicted"/>
<name>F5SA67_KINKI</name>
<keyword evidence="2" id="KW-1185">Reference proteome</keyword>
<dbReference type="EMBL" id="AFHS01000085">
    <property type="protein sequence ID" value="EGK06716.1"/>
    <property type="molecule type" value="Genomic_DNA"/>
</dbReference>
<gene>
    <name evidence="1" type="ORF">HMPREF0476_2100</name>
</gene>
<feature type="non-terminal residue" evidence="1">
    <location>
        <position position="70"/>
    </location>
</feature>
<dbReference type="AlphaFoldDB" id="F5SA67"/>
<organism evidence="1 2">
    <name type="scientific">Kingella kingae ATCC 23330</name>
    <dbReference type="NCBI Taxonomy" id="887327"/>
    <lineage>
        <taxon>Bacteria</taxon>
        <taxon>Pseudomonadati</taxon>
        <taxon>Pseudomonadota</taxon>
        <taxon>Betaproteobacteria</taxon>
        <taxon>Neisseriales</taxon>
        <taxon>Neisseriaceae</taxon>
        <taxon>Kingella</taxon>
    </lineage>
</organism>
<evidence type="ECO:0000313" key="2">
    <source>
        <dbReference type="Proteomes" id="UP000004207"/>
    </source>
</evidence>
<evidence type="ECO:0000313" key="1">
    <source>
        <dbReference type="EMBL" id="EGK06716.1"/>
    </source>
</evidence>
<accession>F5SA67</accession>
<sequence>MANLKETPVWEAGVYQWETSDPVMGGENGIDNKPTRQLANRTSWLKAEMARINDLIHANQQTATQQFALK</sequence>
<reference evidence="1 2" key="1">
    <citation type="submission" date="2011-04" db="EMBL/GenBank/DDBJ databases">
        <authorList>
            <person name="Muzny D."/>
            <person name="Qin X."/>
            <person name="Deng J."/>
            <person name="Jiang H."/>
            <person name="Liu Y."/>
            <person name="Qu J."/>
            <person name="Song X.-Z."/>
            <person name="Zhang L."/>
            <person name="Thornton R."/>
            <person name="Coyle M."/>
            <person name="Francisco L."/>
            <person name="Jackson L."/>
            <person name="Javaid M."/>
            <person name="Korchina V."/>
            <person name="Kovar C."/>
            <person name="Mata R."/>
            <person name="Mathew T."/>
            <person name="Ngo R."/>
            <person name="Nguyen L."/>
            <person name="Nguyen N."/>
            <person name="Okwuonu G."/>
            <person name="Ongeri F."/>
            <person name="Pham C."/>
            <person name="Simmons D."/>
            <person name="Wilczek-Boney K."/>
            <person name="Hale W."/>
            <person name="Jakkamsetti A."/>
            <person name="Pham P."/>
            <person name="Ruth R."/>
            <person name="San Lucas F."/>
            <person name="Warren J."/>
            <person name="Zhang J."/>
            <person name="Zhao Z."/>
            <person name="Zhou C."/>
            <person name="Zhu D."/>
            <person name="Lee S."/>
            <person name="Bess C."/>
            <person name="Blankenburg K."/>
            <person name="Forbes L."/>
            <person name="Fu Q."/>
            <person name="Gubbala S."/>
            <person name="Hirani K."/>
            <person name="Jayaseelan J.C."/>
            <person name="Lara F."/>
            <person name="Munidasa M."/>
            <person name="Palculict T."/>
            <person name="Patil S."/>
            <person name="Pu L.-L."/>
            <person name="Saada N."/>
            <person name="Tang L."/>
            <person name="Weissenberger G."/>
            <person name="Zhu Y."/>
            <person name="Hemphill L."/>
            <person name="Shang Y."/>
            <person name="Youmans B."/>
            <person name="Ayvaz T."/>
            <person name="Ross M."/>
            <person name="Santibanez J."/>
            <person name="Aqrawi P."/>
            <person name="Gross S."/>
            <person name="Joshi V."/>
            <person name="Fowler G."/>
            <person name="Nazareth L."/>
            <person name="Reid J."/>
            <person name="Worley K."/>
            <person name="Petrosino J."/>
            <person name="Highlander S."/>
            <person name="Gibbs R."/>
        </authorList>
    </citation>
    <scope>NUCLEOTIDE SEQUENCE [LARGE SCALE GENOMIC DNA]</scope>
    <source>
        <strain evidence="1 2">ATCC 23330</strain>
    </source>
</reference>
<protein>
    <submittedName>
        <fullName evidence="1">Bacteriophage tail fiber protein</fullName>
    </submittedName>
</protein>
<dbReference type="HOGENOM" id="CLU_2763820_0_0_4"/>
<dbReference type="Proteomes" id="UP000004207">
    <property type="component" value="Unassembled WGS sequence"/>
</dbReference>